<reference evidence="2 3" key="1">
    <citation type="journal article" date="2019" name="Genome Biol. Evol.">
        <title>The Rhododendron genome and chromosomal organization provide insight into shared whole-genome duplications across the heath family (Ericaceae).</title>
        <authorList>
            <person name="Soza V.L."/>
            <person name="Lindsley D."/>
            <person name="Waalkes A."/>
            <person name="Ramage E."/>
            <person name="Patwardhan R.P."/>
            <person name="Burton J.N."/>
            <person name="Adey A."/>
            <person name="Kumar A."/>
            <person name="Qiu R."/>
            <person name="Shendure J."/>
            <person name="Hall B."/>
        </authorList>
    </citation>
    <scope>NUCLEOTIDE SEQUENCE [LARGE SCALE GENOMIC DNA]</scope>
    <source>
        <strain evidence="2">RSF 1966-606</strain>
    </source>
</reference>
<proteinExistence type="predicted"/>
<dbReference type="PANTHER" id="PTHR31111:SF134">
    <property type="entry name" value="F-BOX ASSOCIATED INTERACTION DOMAIN-CONTAINING PROTEIN"/>
    <property type="match status" value="1"/>
</dbReference>
<dbReference type="Proteomes" id="UP000428333">
    <property type="component" value="Linkage Group LG07"/>
</dbReference>
<protein>
    <recommendedName>
        <fullName evidence="1">F-box associated beta-propeller type 1 domain-containing protein</fullName>
    </recommendedName>
</protein>
<gene>
    <name evidence="2" type="ORF">C3L33_11855</name>
</gene>
<dbReference type="EMBL" id="QEFC01001743">
    <property type="protein sequence ID" value="KAE9456243.1"/>
    <property type="molecule type" value="Genomic_DNA"/>
</dbReference>
<dbReference type="InterPro" id="IPR017451">
    <property type="entry name" value="F-box-assoc_interact_dom"/>
</dbReference>
<feature type="domain" description="F-box associated beta-propeller type 1" evidence="1">
    <location>
        <begin position="315"/>
        <end position="510"/>
    </location>
</feature>
<name>A0A6A4LA63_9ERIC</name>
<organism evidence="2 3">
    <name type="scientific">Rhododendron williamsianum</name>
    <dbReference type="NCBI Taxonomy" id="262921"/>
    <lineage>
        <taxon>Eukaryota</taxon>
        <taxon>Viridiplantae</taxon>
        <taxon>Streptophyta</taxon>
        <taxon>Embryophyta</taxon>
        <taxon>Tracheophyta</taxon>
        <taxon>Spermatophyta</taxon>
        <taxon>Magnoliopsida</taxon>
        <taxon>eudicotyledons</taxon>
        <taxon>Gunneridae</taxon>
        <taxon>Pentapetalae</taxon>
        <taxon>asterids</taxon>
        <taxon>Ericales</taxon>
        <taxon>Ericaceae</taxon>
        <taxon>Ericoideae</taxon>
        <taxon>Rhodoreae</taxon>
        <taxon>Rhododendron</taxon>
    </lineage>
</organism>
<dbReference type="NCBIfam" id="TIGR01640">
    <property type="entry name" value="F_box_assoc_1"/>
    <property type="match status" value="2"/>
</dbReference>
<dbReference type="PANTHER" id="PTHR31111">
    <property type="entry name" value="BNAA05G37150D PROTEIN-RELATED"/>
    <property type="match status" value="1"/>
</dbReference>
<dbReference type="Pfam" id="PF07734">
    <property type="entry name" value="FBA_1"/>
    <property type="match status" value="2"/>
</dbReference>
<evidence type="ECO:0000259" key="1">
    <source>
        <dbReference type="Pfam" id="PF07734"/>
    </source>
</evidence>
<dbReference type="OrthoDB" id="610337at2759"/>
<feature type="non-terminal residue" evidence="2">
    <location>
        <position position="1"/>
    </location>
</feature>
<evidence type="ECO:0000313" key="3">
    <source>
        <dbReference type="Proteomes" id="UP000428333"/>
    </source>
</evidence>
<feature type="domain" description="F-box associated beta-propeller type 1" evidence="1">
    <location>
        <begin position="29"/>
        <end position="184"/>
    </location>
</feature>
<comment type="caution">
    <text evidence="2">The sequence shown here is derived from an EMBL/GenBank/DDBJ whole genome shotgun (WGS) entry which is preliminary data.</text>
</comment>
<dbReference type="AlphaFoldDB" id="A0A6A4LA63"/>
<sequence length="587" mass="66254">MRLGEWRAAARVTGCGSHSKVDKLGELAHCRSRFGFGFSPLSDEYKVLGCNEAHGGHILSIEVFTLGRDDTWRSIRGGHNGKPFPRSCTSLGIDFVFVNGALYWVGRDMASRLSLCYFDVENEELGSTLSLPCQIDGIVHLGVLDKFLYVFDVHWQSHVNVWVMRDYIRTGAWTWKWVLKLPYPRGLVGAIRPIKILKDGTVLMILNKFIADENKYSKVLASHNPQTVRMPDIKSVIRCKRVCKKWRKLILLPCFAKSQSSRGSLPPSLIFYSPPDGPTNPARFGILELDDDLDRLGRQNATLTFRSGIYIPREGYKVRVIGACNGLVCLDVDKDIVVCNPILQGRPPFVLPKLPHVFSSSRSRFGFGFSPSSDEYKVLRCNETYKDRIISIDVCTLGKDDTWRSIGGGGHNGKPFPRCYTSLGADFVFVNGALYWLGRDMGSRFLCYFDVEKEELGNLSLPFHIDDGMLRLGVLDNLLYLSKVRRSSTLVNVLVMRDCIPTGAWTLKWVVKLPYPHELAELIRPIKILQDGTILMISSNKSSYIDKVLVSHNPQTGLTEIINYHEVLFWTKSIAHTPSFLCPPWLQ</sequence>
<evidence type="ECO:0000313" key="2">
    <source>
        <dbReference type="EMBL" id="KAE9456243.1"/>
    </source>
</evidence>
<dbReference type="InterPro" id="IPR006527">
    <property type="entry name" value="F-box-assoc_dom_typ1"/>
</dbReference>
<keyword evidence="3" id="KW-1185">Reference proteome</keyword>
<accession>A0A6A4LA63</accession>